<dbReference type="AlphaFoldDB" id="A0A1L9WIC9"/>
<accession>A0A1L9WIC9</accession>
<evidence type="ECO:0000256" key="3">
    <source>
        <dbReference type="ARBA" id="ARBA00022679"/>
    </source>
</evidence>
<evidence type="ECO:0000256" key="2">
    <source>
        <dbReference type="ARBA" id="ARBA00012251"/>
    </source>
</evidence>
<proteinExistence type="predicted"/>
<dbReference type="CDD" id="cd20335">
    <property type="entry name" value="BRcat_RBR"/>
    <property type="match status" value="1"/>
</dbReference>
<keyword evidence="7" id="KW-0833">Ubl conjugation pathway</keyword>
<protein>
    <recommendedName>
        <fullName evidence="2">RBR-type E3 ubiquitin transferase</fullName>
        <ecNumber evidence="2">2.3.2.31</ecNumber>
    </recommendedName>
</protein>
<dbReference type="PROSITE" id="PS51873">
    <property type="entry name" value="TRIAD"/>
    <property type="match status" value="1"/>
</dbReference>
<feature type="domain" description="RING-type" evidence="11">
    <location>
        <begin position="58"/>
        <end position="256"/>
    </location>
</feature>
<dbReference type="EC" id="2.3.2.31" evidence="2"/>
<evidence type="ECO:0000256" key="4">
    <source>
        <dbReference type="ARBA" id="ARBA00022723"/>
    </source>
</evidence>
<dbReference type="PROSITE" id="PS00518">
    <property type="entry name" value="ZF_RING_1"/>
    <property type="match status" value="1"/>
</dbReference>
<evidence type="ECO:0000313" key="13">
    <source>
        <dbReference type="Proteomes" id="UP000184546"/>
    </source>
</evidence>
<name>A0A1L9WIC9_ASPA1</name>
<comment type="catalytic activity">
    <reaction evidence="1">
        <text>[E2 ubiquitin-conjugating enzyme]-S-ubiquitinyl-L-cysteine + [acceptor protein]-L-lysine = [E2 ubiquitin-conjugating enzyme]-L-cysteine + [acceptor protein]-N(6)-ubiquitinyl-L-lysine.</text>
        <dbReference type="EC" id="2.3.2.31"/>
    </reaction>
</comment>
<feature type="coiled-coil region" evidence="9">
    <location>
        <begin position="287"/>
        <end position="314"/>
    </location>
</feature>
<evidence type="ECO:0000256" key="1">
    <source>
        <dbReference type="ARBA" id="ARBA00001798"/>
    </source>
</evidence>
<keyword evidence="3" id="KW-0808">Transferase</keyword>
<dbReference type="STRING" id="690307.A0A1L9WIC9"/>
<keyword evidence="6" id="KW-0863">Zinc-finger</keyword>
<dbReference type="Pfam" id="PF01485">
    <property type="entry name" value="IBR"/>
    <property type="match status" value="2"/>
</dbReference>
<gene>
    <name evidence="12" type="ORF">ASPACDRAFT_63865</name>
</gene>
<dbReference type="Gene3D" id="1.20.120.1750">
    <property type="match status" value="1"/>
</dbReference>
<feature type="region of interest" description="Disordered" evidence="10">
    <location>
        <begin position="1"/>
        <end position="34"/>
    </location>
</feature>
<evidence type="ECO:0000313" key="12">
    <source>
        <dbReference type="EMBL" id="OJJ95855.1"/>
    </source>
</evidence>
<keyword evidence="9" id="KW-0175">Coiled coil</keyword>
<reference evidence="13" key="1">
    <citation type="journal article" date="2017" name="Genome Biol.">
        <title>Comparative genomics reveals high biological diversity and specific adaptations in the industrially and medically important fungal genus Aspergillus.</title>
        <authorList>
            <person name="de Vries R.P."/>
            <person name="Riley R."/>
            <person name="Wiebenga A."/>
            <person name="Aguilar-Osorio G."/>
            <person name="Amillis S."/>
            <person name="Uchima C.A."/>
            <person name="Anderluh G."/>
            <person name="Asadollahi M."/>
            <person name="Askin M."/>
            <person name="Barry K."/>
            <person name="Battaglia E."/>
            <person name="Bayram O."/>
            <person name="Benocci T."/>
            <person name="Braus-Stromeyer S.A."/>
            <person name="Caldana C."/>
            <person name="Canovas D."/>
            <person name="Cerqueira G.C."/>
            <person name="Chen F."/>
            <person name="Chen W."/>
            <person name="Choi C."/>
            <person name="Clum A."/>
            <person name="Dos Santos R.A."/>
            <person name="Damasio A.R."/>
            <person name="Diallinas G."/>
            <person name="Emri T."/>
            <person name="Fekete E."/>
            <person name="Flipphi M."/>
            <person name="Freyberg S."/>
            <person name="Gallo A."/>
            <person name="Gournas C."/>
            <person name="Habgood R."/>
            <person name="Hainaut M."/>
            <person name="Harispe M.L."/>
            <person name="Henrissat B."/>
            <person name="Hilden K.S."/>
            <person name="Hope R."/>
            <person name="Hossain A."/>
            <person name="Karabika E."/>
            <person name="Karaffa L."/>
            <person name="Karanyi Z."/>
            <person name="Krasevec N."/>
            <person name="Kuo A."/>
            <person name="Kusch H."/>
            <person name="LaButti K."/>
            <person name="Lagendijk E.L."/>
            <person name="Lapidus A."/>
            <person name="Levasseur A."/>
            <person name="Lindquist E."/>
            <person name="Lipzen A."/>
            <person name="Logrieco A.F."/>
            <person name="MacCabe A."/>
            <person name="Maekelae M.R."/>
            <person name="Malavazi I."/>
            <person name="Melin P."/>
            <person name="Meyer V."/>
            <person name="Mielnichuk N."/>
            <person name="Miskei M."/>
            <person name="Molnar A.P."/>
            <person name="Mule G."/>
            <person name="Ngan C.Y."/>
            <person name="Orejas M."/>
            <person name="Orosz E."/>
            <person name="Ouedraogo J.P."/>
            <person name="Overkamp K.M."/>
            <person name="Park H.-S."/>
            <person name="Perrone G."/>
            <person name="Piumi F."/>
            <person name="Punt P.J."/>
            <person name="Ram A.F."/>
            <person name="Ramon A."/>
            <person name="Rauscher S."/>
            <person name="Record E."/>
            <person name="Riano-Pachon D.M."/>
            <person name="Robert V."/>
            <person name="Roehrig J."/>
            <person name="Ruller R."/>
            <person name="Salamov A."/>
            <person name="Salih N.S."/>
            <person name="Samson R.A."/>
            <person name="Sandor E."/>
            <person name="Sanguinetti M."/>
            <person name="Schuetze T."/>
            <person name="Sepcic K."/>
            <person name="Shelest E."/>
            <person name="Sherlock G."/>
            <person name="Sophianopoulou V."/>
            <person name="Squina F.M."/>
            <person name="Sun H."/>
            <person name="Susca A."/>
            <person name="Todd R.B."/>
            <person name="Tsang A."/>
            <person name="Unkles S.E."/>
            <person name="van de Wiele N."/>
            <person name="van Rossen-Uffink D."/>
            <person name="Oliveira J.V."/>
            <person name="Vesth T.C."/>
            <person name="Visser J."/>
            <person name="Yu J.-H."/>
            <person name="Zhou M."/>
            <person name="Andersen M.R."/>
            <person name="Archer D.B."/>
            <person name="Baker S.E."/>
            <person name="Benoit I."/>
            <person name="Brakhage A.A."/>
            <person name="Braus G.H."/>
            <person name="Fischer R."/>
            <person name="Frisvad J.C."/>
            <person name="Goldman G.H."/>
            <person name="Houbraken J."/>
            <person name="Oakley B."/>
            <person name="Pocsi I."/>
            <person name="Scazzocchio C."/>
            <person name="Seiboth B."/>
            <person name="vanKuyk P.A."/>
            <person name="Wortman J."/>
            <person name="Dyer P.S."/>
            <person name="Grigoriev I.V."/>
        </authorList>
    </citation>
    <scope>NUCLEOTIDE SEQUENCE [LARGE SCALE GENOMIC DNA]</scope>
    <source>
        <strain evidence="13">ATCC 16872 / CBS 172.66 / WB 5094</strain>
    </source>
</reference>
<keyword evidence="5" id="KW-0677">Repeat</keyword>
<dbReference type="InterPro" id="IPR002867">
    <property type="entry name" value="IBR_dom"/>
</dbReference>
<dbReference type="CDD" id="cd22584">
    <property type="entry name" value="Rcat_RBR_unk"/>
    <property type="match status" value="1"/>
</dbReference>
<evidence type="ECO:0000259" key="11">
    <source>
        <dbReference type="PROSITE" id="PS51873"/>
    </source>
</evidence>
<evidence type="ECO:0000256" key="5">
    <source>
        <dbReference type="ARBA" id="ARBA00022737"/>
    </source>
</evidence>
<keyword evidence="4" id="KW-0479">Metal-binding</keyword>
<dbReference type="SUPFAM" id="SSF57850">
    <property type="entry name" value="RING/U-box"/>
    <property type="match status" value="2"/>
</dbReference>
<dbReference type="EMBL" id="KV878987">
    <property type="protein sequence ID" value="OJJ95855.1"/>
    <property type="molecule type" value="Genomic_DNA"/>
</dbReference>
<evidence type="ECO:0000256" key="8">
    <source>
        <dbReference type="ARBA" id="ARBA00022833"/>
    </source>
</evidence>
<dbReference type="VEuPathDB" id="FungiDB:ASPACDRAFT_63865"/>
<dbReference type="GO" id="GO:0061630">
    <property type="term" value="F:ubiquitin protein ligase activity"/>
    <property type="evidence" value="ECO:0007669"/>
    <property type="project" value="UniProtKB-EC"/>
</dbReference>
<organism evidence="12 13">
    <name type="scientific">Aspergillus aculeatus (strain ATCC 16872 / CBS 172.66 / WB 5094)</name>
    <dbReference type="NCBI Taxonomy" id="690307"/>
    <lineage>
        <taxon>Eukaryota</taxon>
        <taxon>Fungi</taxon>
        <taxon>Dikarya</taxon>
        <taxon>Ascomycota</taxon>
        <taxon>Pezizomycotina</taxon>
        <taxon>Eurotiomycetes</taxon>
        <taxon>Eurotiomycetidae</taxon>
        <taxon>Eurotiales</taxon>
        <taxon>Aspergillaceae</taxon>
        <taxon>Aspergillus</taxon>
        <taxon>Aspergillus subgen. Circumdati</taxon>
    </lineage>
</organism>
<dbReference type="PANTHER" id="PTHR11685">
    <property type="entry name" value="RBR FAMILY RING FINGER AND IBR DOMAIN-CONTAINING"/>
    <property type="match status" value="1"/>
</dbReference>
<dbReference type="Proteomes" id="UP000184546">
    <property type="component" value="Unassembled WGS sequence"/>
</dbReference>
<dbReference type="GO" id="GO:0016567">
    <property type="term" value="P:protein ubiquitination"/>
    <property type="evidence" value="ECO:0007669"/>
    <property type="project" value="InterPro"/>
</dbReference>
<dbReference type="GO" id="GO:0008270">
    <property type="term" value="F:zinc ion binding"/>
    <property type="evidence" value="ECO:0007669"/>
    <property type="project" value="UniProtKB-KW"/>
</dbReference>
<feature type="compositionally biased region" description="Low complexity" evidence="10">
    <location>
        <begin position="1"/>
        <end position="16"/>
    </location>
</feature>
<evidence type="ECO:0000256" key="9">
    <source>
        <dbReference type="SAM" id="Coils"/>
    </source>
</evidence>
<keyword evidence="8" id="KW-0862">Zinc</keyword>
<keyword evidence="13" id="KW-1185">Reference proteome</keyword>
<evidence type="ECO:0000256" key="6">
    <source>
        <dbReference type="ARBA" id="ARBA00022771"/>
    </source>
</evidence>
<dbReference type="OrthoDB" id="9977870at2759"/>
<dbReference type="RefSeq" id="XP_020052195.1">
    <property type="nucleotide sequence ID" value="XM_020203943.1"/>
</dbReference>
<dbReference type="OMA" id="ARERWYC"/>
<dbReference type="GeneID" id="30977757"/>
<evidence type="ECO:0000256" key="7">
    <source>
        <dbReference type="ARBA" id="ARBA00022786"/>
    </source>
</evidence>
<dbReference type="InterPro" id="IPR017907">
    <property type="entry name" value="Znf_RING_CS"/>
</dbReference>
<sequence>MRGSRSYNGSSSASSGTDAALPDPLSGEKKSRTRSRVKRFFSKLRGKLTKEQARTEIIDERCVCCLDIMPAECLATMPCQHKYCSRCMKQMVLTVISEEGLFPPRCCKLDIPVETILPVLTPKERNFYISKAQEYASPAAERWYCPAATCGRFIASQHVKSASSSQTCPYCSTKICSGCRDLAHSSRGCSPDPGLAAVLEEARLKQWQRCYDCGSMVELVSGCDHVTCRCKAQFCYKCGDPWSACACAASGQRPADFLAVLIGHTKLSRDQEAELSAVVTAILRNERLRDEEAAANAKDKVEGARRESKRLSRLSIDLLRRDIIL</sequence>
<dbReference type="InterPro" id="IPR031127">
    <property type="entry name" value="E3_UB_ligase_RBR"/>
</dbReference>
<evidence type="ECO:0000256" key="10">
    <source>
        <dbReference type="SAM" id="MobiDB-lite"/>
    </source>
</evidence>
<dbReference type="InterPro" id="IPR044066">
    <property type="entry name" value="TRIAD_supradom"/>
</dbReference>